<evidence type="ECO:0008006" key="4">
    <source>
        <dbReference type="Google" id="ProtNLM"/>
    </source>
</evidence>
<dbReference type="RefSeq" id="WP_119348695.1">
    <property type="nucleotide sequence ID" value="NZ_QWET01000002.1"/>
</dbReference>
<accession>A0A399CY04</accession>
<organism evidence="1 3">
    <name type="scientific">Mariniphaga sediminis</name>
    <dbReference type="NCBI Taxonomy" id="1628158"/>
    <lineage>
        <taxon>Bacteria</taxon>
        <taxon>Pseudomonadati</taxon>
        <taxon>Bacteroidota</taxon>
        <taxon>Bacteroidia</taxon>
        <taxon>Marinilabiliales</taxon>
        <taxon>Prolixibacteraceae</taxon>
        <taxon>Mariniphaga</taxon>
    </lineage>
</organism>
<comment type="caution">
    <text evidence="1">The sequence shown here is derived from an EMBL/GenBank/DDBJ whole genome shotgun (WGS) entry which is preliminary data.</text>
</comment>
<reference evidence="1 3" key="1">
    <citation type="journal article" date="2015" name="Int. J. Syst. Evol. Microbiol.">
        <title>Mariniphaga sediminis sp. nov., isolated from coastal sediment.</title>
        <authorList>
            <person name="Wang F.Q."/>
            <person name="Shen Q.Y."/>
            <person name="Chen G.J."/>
            <person name="Du Z.J."/>
        </authorList>
    </citation>
    <scope>NUCLEOTIDE SEQUENCE [LARGE SCALE GENOMIC DNA]</scope>
    <source>
        <strain evidence="1 3">SY21</strain>
    </source>
</reference>
<gene>
    <name evidence="2" type="ORF">D1164_02585</name>
    <name evidence="1" type="ORF">D1164_15535</name>
</gene>
<evidence type="ECO:0000313" key="2">
    <source>
        <dbReference type="EMBL" id="RIH66825.1"/>
    </source>
</evidence>
<dbReference type="OrthoDB" id="9813995at2"/>
<dbReference type="EMBL" id="QWET01000002">
    <property type="protein sequence ID" value="RIH66825.1"/>
    <property type="molecule type" value="Genomic_DNA"/>
</dbReference>
<name>A0A399CY04_9BACT</name>
<proteinExistence type="predicted"/>
<dbReference type="Proteomes" id="UP000266441">
    <property type="component" value="Unassembled WGS sequence"/>
</dbReference>
<evidence type="ECO:0000313" key="3">
    <source>
        <dbReference type="Proteomes" id="UP000266441"/>
    </source>
</evidence>
<sequence>MTPGKGMGTGGHRGRNKGGAYGPGGYCLCVKCGHKIPHKQGIKCTEIKCPECGHTMVREELVKNKKQKK</sequence>
<keyword evidence="3" id="KW-1185">Reference proteome</keyword>
<evidence type="ECO:0000313" key="1">
    <source>
        <dbReference type="EMBL" id="RIH64309.1"/>
    </source>
</evidence>
<dbReference type="AlphaFoldDB" id="A0A399CY04"/>
<reference evidence="1" key="2">
    <citation type="submission" date="2018-08" db="EMBL/GenBank/DDBJ databases">
        <authorList>
            <person name="Ferrada E.E."/>
            <person name="Latorre B.A."/>
        </authorList>
    </citation>
    <scope>NUCLEOTIDE SEQUENCE</scope>
    <source>
        <strain evidence="1">SY21</strain>
    </source>
</reference>
<dbReference type="EMBL" id="QWET01000012">
    <property type="protein sequence ID" value="RIH64309.1"/>
    <property type="molecule type" value="Genomic_DNA"/>
</dbReference>
<protein>
    <recommendedName>
        <fullName evidence="4">Ferredoxin</fullName>
    </recommendedName>
</protein>